<evidence type="ECO:0000313" key="5">
    <source>
        <dbReference type="Proteomes" id="UP000577362"/>
    </source>
</evidence>
<keyword evidence="1 4" id="KW-0808">Transferase</keyword>
<name>A0A840BY64_9HYPH</name>
<dbReference type="RefSeq" id="WP_019404111.1">
    <property type="nucleotide sequence ID" value="NZ_JACIEN010000001.1"/>
</dbReference>
<dbReference type="SUPFAM" id="SSF55729">
    <property type="entry name" value="Acyl-CoA N-acyltransferases (Nat)"/>
    <property type="match status" value="1"/>
</dbReference>
<gene>
    <name evidence="4" type="ORF">GGR16_001374</name>
</gene>
<evidence type="ECO:0000259" key="3">
    <source>
        <dbReference type="PROSITE" id="PS51186"/>
    </source>
</evidence>
<organism evidence="4 5">
    <name type="scientific">Chelatococcus caeni</name>
    <dbReference type="NCBI Taxonomy" id="1348468"/>
    <lineage>
        <taxon>Bacteria</taxon>
        <taxon>Pseudomonadati</taxon>
        <taxon>Pseudomonadota</taxon>
        <taxon>Alphaproteobacteria</taxon>
        <taxon>Hyphomicrobiales</taxon>
        <taxon>Chelatococcaceae</taxon>
        <taxon>Chelatococcus</taxon>
    </lineage>
</organism>
<dbReference type="AlphaFoldDB" id="A0A840BY64"/>
<sequence>MHYLIRAAQPHDAEGISRVILAALRETNSKDYPEEVIARVEQSFSPAAVSDLLTRRLVFVATNGDAIVGTASLDGRVVRTVFIEPAWQRLGIGQALMAEVKRAAVERGVVTLIVPSSITAEPFYTKLGFNSIQDRYHGEERTIMMERPLDR</sequence>
<keyword evidence="2" id="KW-0012">Acyltransferase</keyword>
<evidence type="ECO:0000256" key="1">
    <source>
        <dbReference type="ARBA" id="ARBA00022679"/>
    </source>
</evidence>
<feature type="domain" description="N-acetyltransferase" evidence="3">
    <location>
        <begin position="3"/>
        <end position="150"/>
    </location>
</feature>
<evidence type="ECO:0000256" key="2">
    <source>
        <dbReference type="ARBA" id="ARBA00023315"/>
    </source>
</evidence>
<dbReference type="InterPro" id="IPR050832">
    <property type="entry name" value="Bact_Acetyltransf"/>
</dbReference>
<accession>A0A840BY64</accession>
<dbReference type="PANTHER" id="PTHR43877">
    <property type="entry name" value="AMINOALKYLPHOSPHONATE N-ACETYLTRANSFERASE-RELATED-RELATED"/>
    <property type="match status" value="1"/>
</dbReference>
<dbReference type="GO" id="GO:0016747">
    <property type="term" value="F:acyltransferase activity, transferring groups other than amino-acyl groups"/>
    <property type="evidence" value="ECO:0007669"/>
    <property type="project" value="InterPro"/>
</dbReference>
<evidence type="ECO:0000313" key="4">
    <source>
        <dbReference type="EMBL" id="MBB4016368.1"/>
    </source>
</evidence>
<dbReference type="InterPro" id="IPR016181">
    <property type="entry name" value="Acyl_CoA_acyltransferase"/>
</dbReference>
<reference evidence="4 5" key="1">
    <citation type="submission" date="2020-08" db="EMBL/GenBank/DDBJ databases">
        <title>Genomic Encyclopedia of Type Strains, Phase IV (KMG-IV): sequencing the most valuable type-strain genomes for metagenomic binning, comparative biology and taxonomic classification.</title>
        <authorList>
            <person name="Goeker M."/>
        </authorList>
    </citation>
    <scope>NUCLEOTIDE SEQUENCE [LARGE SCALE GENOMIC DNA]</scope>
    <source>
        <strain evidence="4 5">DSM 103737</strain>
    </source>
</reference>
<dbReference type="PROSITE" id="PS51186">
    <property type="entry name" value="GNAT"/>
    <property type="match status" value="1"/>
</dbReference>
<dbReference type="EMBL" id="JACIEN010000001">
    <property type="protein sequence ID" value="MBB4016368.1"/>
    <property type="molecule type" value="Genomic_DNA"/>
</dbReference>
<dbReference type="InterPro" id="IPR000182">
    <property type="entry name" value="GNAT_dom"/>
</dbReference>
<dbReference type="PANTHER" id="PTHR43877:SF1">
    <property type="entry name" value="ACETYLTRANSFERASE"/>
    <property type="match status" value="1"/>
</dbReference>
<comment type="caution">
    <text evidence="4">The sequence shown here is derived from an EMBL/GenBank/DDBJ whole genome shotgun (WGS) entry which is preliminary data.</text>
</comment>
<protein>
    <submittedName>
        <fullName evidence="4">Putative N-acetyltransferase YhbS</fullName>
    </submittedName>
</protein>
<dbReference type="Gene3D" id="3.40.630.30">
    <property type="match status" value="1"/>
</dbReference>
<proteinExistence type="predicted"/>
<dbReference type="CDD" id="cd04301">
    <property type="entry name" value="NAT_SF"/>
    <property type="match status" value="1"/>
</dbReference>
<keyword evidence="5" id="KW-1185">Reference proteome</keyword>
<dbReference type="Pfam" id="PF13673">
    <property type="entry name" value="Acetyltransf_10"/>
    <property type="match status" value="1"/>
</dbReference>
<dbReference type="Proteomes" id="UP000577362">
    <property type="component" value="Unassembled WGS sequence"/>
</dbReference>